<dbReference type="InterPro" id="IPR028082">
    <property type="entry name" value="Peripla_BP_I"/>
</dbReference>
<evidence type="ECO:0000256" key="3">
    <source>
        <dbReference type="ARBA" id="ARBA00022692"/>
    </source>
</evidence>
<evidence type="ECO:0000256" key="4">
    <source>
        <dbReference type="ARBA" id="ARBA00022729"/>
    </source>
</evidence>
<dbReference type="InterPro" id="IPR011009">
    <property type="entry name" value="Kinase-like_dom_sf"/>
</dbReference>
<dbReference type="Proteomes" id="UP001303046">
    <property type="component" value="Unassembled WGS sequence"/>
</dbReference>
<dbReference type="Pfam" id="PF00211">
    <property type="entry name" value="Guanylate_cyc"/>
    <property type="match status" value="1"/>
</dbReference>
<dbReference type="PANTHER" id="PTHR11920">
    <property type="entry name" value="GUANYLYL CYCLASE"/>
    <property type="match status" value="1"/>
</dbReference>
<evidence type="ECO:0000256" key="1">
    <source>
        <dbReference type="ARBA" id="ARBA00001436"/>
    </source>
</evidence>
<evidence type="ECO:0000256" key="5">
    <source>
        <dbReference type="ARBA" id="ARBA00022741"/>
    </source>
</evidence>
<dbReference type="InterPro" id="IPR029787">
    <property type="entry name" value="Nucleotide_cyclase"/>
</dbReference>
<name>A0ABR1E432_NECAM</name>
<accession>A0ABR1E432</accession>
<dbReference type="PANTHER" id="PTHR11920:SF495">
    <property type="entry name" value="RECEPTOR-TYPE GUANYLATE CYCLASE GCY-7"/>
    <property type="match status" value="1"/>
</dbReference>
<keyword evidence="7 11" id="KW-0472">Membrane</keyword>
<keyword evidence="14" id="KW-1185">Reference proteome</keyword>
<keyword evidence="8" id="KW-0675">Receptor</keyword>
<dbReference type="Gene3D" id="3.30.70.1230">
    <property type="entry name" value="Nucleotide cyclase"/>
    <property type="match status" value="1"/>
</dbReference>
<proteinExistence type="predicted"/>
<dbReference type="Gene3D" id="3.40.50.2300">
    <property type="match status" value="2"/>
</dbReference>
<evidence type="ECO:0000256" key="10">
    <source>
        <dbReference type="ARBA" id="ARBA00023239"/>
    </source>
</evidence>
<comment type="subcellular location">
    <subcellularLocation>
        <location evidence="2">Membrane</location>
        <topology evidence="2">Single-pass type I membrane protein</topology>
    </subcellularLocation>
</comment>
<evidence type="ECO:0000259" key="12">
    <source>
        <dbReference type="PROSITE" id="PS50125"/>
    </source>
</evidence>
<dbReference type="Pfam" id="PF01094">
    <property type="entry name" value="ANF_receptor"/>
    <property type="match status" value="2"/>
</dbReference>
<sequence length="703" mass="79503">MPRYCLFGDTVNTASRMESNGKPGRVHMSDDAKEFLMKTFNGYQTLCRGEVLIKHVRAQETTWERKTIRIGGLFVNENSTYTPFVGYTGSIGALYLAIDQIRKRHLLDNFDFNVTIRYDNCIEEEAVGYAVELIRDFEVDVIIGPTCNVPAIAVGVIAAYYNLPNYIWGFTTANELAVVPRFPTKAVFQNPPTTISFTAVLRNVTTAAIAAALKETSTRARIIIVCLNSPKNKRLFMLTAKDQNLLNDEYVYIFADLLDSGFRIGGSGNRTLYVWEDLSETPDGRNNDALEAFKRTFMLSDGSARSLNEDYDESSAISEFSANVSQKMTEPPINCMGCTASKGWNMAQYAPQLHDAVLIYANVLNQTLEENKNIRDGKWIFDGSTGVYEGAIDNVTIASDGARIPSFVLYGVGTDNRVQRLTLIRMDSEGHTATLVPFYTPEEEQNVEHQLFVILAACVTLAFIIVLIMILIVVTIRVKQKEREKLDALWRIPHYELTRTTQKSTTQSFLSASSVNHSKIFEAKKETDKICYFYHGVDTLTAYKHLVLIRFGEATKAEFRSMRQIEHDNLNRFVGISVDAGLVYSLWRFCSRGTLQYCVVDDRWQVKVSYYGMSCIKETEKRTPEEMLWTPPEILRGDTDNMPNTEGDVYSFAIIASELLTKRPAWDLDNRNESPEGSCLSMSNSQHVKRLFGRLLIVFFAFL</sequence>
<keyword evidence="5" id="KW-0547">Nucleotide-binding</keyword>
<evidence type="ECO:0000256" key="7">
    <source>
        <dbReference type="ARBA" id="ARBA00023136"/>
    </source>
</evidence>
<evidence type="ECO:0000256" key="11">
    <source>
        <dbReference type="SAM" id="Phobius"/>
    </source>
</evidence>
<gene>
    <name evidence="13" type="primary">Necator_chrV.g19853</name>
    <name evidence="13" type="ORF">RB195_015061</name>
</gene>
<evidence type="ECO:0000313" key="14">
    <source>
        <dbReference type="Proteomes" id="UP001303046"/>
    </source>
</evidence>
<evidence type="ECO:0000256" key="8">
    <source>
        <dbReference type="ARBA" id="ARBA00023170"/>
    </source>
</evidence>
<dbReference type="PROSITE" id="PS50125">
    <property type="entry name" value="GUANYLATE_CYCLASE_2"/>
    <property type="match status" value="1"/>
</dbReference>
<protein>
    <recommendedName>
        <fullName evidence="12">Guanylate cyclase domain-containing protein</fullName>
    </recommendedName>
</protein>
<evidence type="ECO:0000256" key="2">
    <source>
        <dbReference type="ARBA" id="ARBA00004479"/>
    </source>
</evidence>
<evidence type="ECO:0000256" key="9">
    <source>
        <dbReference type="ARBA" id="ARBA00023180"/>
    </source>
</evidence>
<dbReference type="SUPFAM" id="SSF53822">
    <property type="entry name" value="Periplasmic binding protein-like I"/>
    <property type="match status" value="1"/>
</dbReference>
<dbReference type="Gene3D" id="1.10.510.10">
    <property type="entry name" value="Transferase(Phosphotransferase) domain 1"/>
    <property type="match status" value="1"/>
</dbReference>
<dbReference type="SUPFAM" id="SSF55073">
    <property type="entry name" value="Nucleotide cyclase"/>
    <property type="match status" value="1"/>
</dbReference>
<dbReference type="InterPro" id="IPR001170">
    <property type="entry name" value="ANPR/GUC"/>
</dbReference>
<keyword evidence="6 11" id="KW-1133">Transmembrane helix</keyword>
<dbReference type="CDD" id="cd06352">
    <property type="entry name" value="PBP1_NPR_GC-like"/>
    <property type="match status" value="1"/>
</dbReference>
<evidence type="ECO:0000256" key="6">
    <source>
        <dbReference type="ARBA" id="ARBA00022989"/>
    </source>
</evidence>
<comment type="caution">
    <text evidence="13">The sequence shown here is derived from an EMBL/GenBank/DDBJ whole genome shotgun (WGS) entry which is preliminary data.</text>
</comment>
<dbReference type="InterPro" id="IPR001828">
    <property type="entry name" value="ANF_lig-bd_rcpt"/>
</dbReference>
<keyword evidence="3 11" id="KW-0812">Transmembrane</keyword>
<comment type="catalytic activity">
    <reaction evidence="1">
        <text>GTP = 3',5'-cyclic GMP + diphosphate</text>
        <dbReference type="Rhea" id="RHEA:13665"/>
        <dbReference type="ChEBI" id="CHEBI:33019"/>
        <dbReference type="ChEBI" id="CHEBI:37565"/>
        <dbReference type="ChEBI" id="CHEBI:57746"/>
        <dbReference type="EC" id="4.6.1.2"/>
    </reaction>
</comment>
<reference evidence="13 14" key="1">
    <citation type="submission" date="2023-08" db="EMBL/GenBank/DDBJ databases">
        <title>A Necator americanus chromosomal reference genome.</title>
        <authorList>
            <person name="Ilik V."/>
            <person name="Petrzelkova K.J."/>
            <person name="Pardy F."/>
            <person name="Fuh T."/>
            <person name="Niatou-Singa F.S."/>
            <person name="Gouil Q."/>
            <person name="Baker L."/>
            <person name="Ritchie M.E."/>
            <person name="Jex A.R."/>
            <person name="Gazzola D."/>
            <person name="Li H."/>
            <person name="Toshio Fujiwara R."/>
            <person name="Zhan B."/>
            <person name="Aroian R.V."/>
            <person name="Pafco B."/>
            <person name="Schwarz E.M."/>
        </authorList>
    </citation>
    <scope>NUCLEOTIDE SEQUENCE [LARGE SCALE GENOMIC DNA]</scope>
    <source>
        <strain evidence="13 14">Aroian</strain>
        <tissue evidence="13">Whole animal</tissue>
    </source>
</reference>
<keyword evidence="10" id="KW-0456">Lyase</keyword>
<dbReference type="InterPro" id="IPR001054">
    <property type="entry name" value="A/G_cyclase"/>
</dbReference>
<dbReference type="InterPro" id="IPR050401">
    <property type="entry name" value="Cyclic_nucleotide_synthase"/>
</dbReference>
<dbReference type="CDD" id="cd07302">
    <property type="entry name" value="CHD"/>
    <property type="match status" value="1"/>
</dbReference>
<feature type="domain" description="Guanylate cyclase" evidence="12">
    <location>
        <begin position="1"/>
        <end position="18"/>
    </location>
</feature>
<dbReference type="EMBL" id="JAVFWL010000005">
    <property type="protein sequence ID" value="KAK6757005.1"/>
    <property type="molecule type" value="Genomic_DNA"/>
</dbReference>
<keyword evidence="4" id="KW-0732">Signal</keyword>
<keyword evidence="9" id="KW-0325">Glycoprotein</keyword>
<evidence type="ECO:0000313" key="13">
    <source>
        <dbReference type="EMBL" id="KAK6757005.1"/>
    </source>
</evidence>
<feature type="transmembrane region" description="Helical" evidence="11">
    <location>
        <begin position="451"/>
        <end position="476"/>
    </location>
</feature>
<organism evidence="13 14">
    <name type="scientific">Necator americanus</name>
    <name type="common">Human hookworm</name>
    <dbReference type="NCBI Taxonomy" id="51031"/>
    <lineage>
        <taxon>Eukaryota</taxon>
        <taxon>Metazoa</taxon>
        <taxon>Ecdysozoa</taxon>
        <taxon>Nematoda</taxon>
        <taxon>Chromadorea</taxon>
        <taxon>Rhabditida</taxon>
        <taxon>Rhabditina</taxon>
        <taxon>Rhabditomorpha</taxon>
        <taxon>Strongyloidea</taxon>
        <taxon>Ancylostomatidae</taxon>
        <taxon>Bunostominae</taxon>
        <taxon>Necator</taxon>
    </lineage>
</organism>
<dbReference type="SUPFAM" id="SSF56112">
    <property type="entry name" value="Protein kinase-like (PK-like)"/>
    <property type="match status" value="1"/>
</dbReference>
<dbReference type="PRINTS" id="PR00255">
    <property type="entry name" value="NATPEPTIDER"/>
</dbReference>